<reference evidence="2" key="1">
    <citation type="journal article" date="2014" name="Front. Microbiol.">
        <title>High frequency of phylogenetically diverse reductive dehalogenase-homologous genes in deep subseafloor sedimentary metagenomes.</title>
        <authorList>
            <person name="Kawai M."/>
            <person name="Futagami T."/>
            <person name="Toyoda A."/>
            <person name="Takaki Y."/>
            <person name="Nishi S."/>
            <person name="Hori S."/>
            <person name="Arai W."/>
            <person name="Tsubouchi T."/>
            <person name="Morono Y."/>
            <person name="Uchiyama I."/>
            <person name="Ito T."/>
            <person name="Fujiyama A."/>
            <person name="Inagaki F."/>
            <person name="Takami H."/>
        </authorList>
    </citation>
    <scope>NUCLEOTIDE SEQUENCE</scope>
    <source>
        <strain evidence="2">Expedition CK06-06</strain>
    </source>
</reference>
<sequence>MLKKVEWPELPVKKPGDLDEGEESRDVLDYSLLEMTMLEG</sequence>
<accession>X1ME09</accession>
<protein>
    <submittedName>
        <fullName evidence="2">Uncharacterized protein</fullName>
    </submittedName>
</protein>
<organism evidence="2">
    <name type="scientific">marine sediment metagenome</name>
    <dbReference type="NCBI Taxonomy" id="412755"/>
    <lineage>
        <taxon>unclassified sequences</taxon>
        <taxon>metagenomes</taxon>
        <taxon>ecological metagenomes</taxon>
    </lineage>
</organism>
<dbReference type="AlphaFoldDB" id="X1ME09"/>
<evidence type="ECO:0000256" key="1">
    <source>
        <dbReference type="SAM" id="MobiDB-lite"/>
    </source>
</evidence>
<comment type="caution">
    <text evidence="2">The sequence shown here is derived from an EMBL/GenBank/DDBJ whole genome shotgun (WGS) entry which is preliminary data.</text>
</comment>
<feature type="compositionally biased region" description="Basic and acidic residues" evidence="1">
    <location>
        <begin position="1"/>
        <end position="17"/>
    </location>
</feature>
<name>X1ME09_9ZZZZ</name>
<gene>
    <name evidence="2" type="ORF">S06H3_20280</name>
</gene>
<dbReference type="EMBL" id="BARV01010488">
    <property type="protein sequence ID" value="GAI12920.1"/>
    <property type="molecule type" value="Genomic_DNA"/>
</dbReference>
<evidence type="ECO:0000313" key="2">
    <source>
        <dbReference type="EMBL" id="GAI12920.1"/>
    </source>
</evidence>
<proteinExistence type="predicted"/>
<feature type="region of interest" description="Disordered" evidence="1">
    <location>
        <begin position="1"/>
        <end position="23"/>
    </location>
</feature>
<feature type="non-terminal residue" evidence="2">
    <location>
        <position position="40"/>
    </location>
</feature>